<reference evidence="1 2" key="1">
    <citation type="submission" date="2017-05" db="EMBL/GenBank/DDBJ databases">
        <title>The Genome Sequence of Enterococcus faecium 7H8_DIV0219.</title>
        <authorList>
            <consortium name="The Broad Institute Genomics Platform"/>
            <consortium name="The Broad Institute Genomic Center for Infectious Diseases"/>
            <person name="Earl A."/>
            <person name="Manson A."/>
            <person name="Schwartman J."/>
            <person name="Gilmore M."/>
            <person name="Abouelleil A."/>
            <person name="Cao P."/>
            <person name="Chapman S."/>
            <person name="Cusick C."/>
            <person name="Shea T."/>
            <person name="Young S."/>
            <person name="Neafsey D."/>
            <person name="Nusbaum C."/>
            <person name="Birren B."/>
        </authorList>
    </citation>
    <scope>NUCLEOTIDE SEQUENCE [LARGE SCALE GENOMIC DNA]</scope>
    <source>
        <strain evidence="1 2">7H8_DIV0219</strain>
    </source>
</reference>
<evidence type="ECO:0000313" key="2">
    <source>
        <dbReference type="Proteomes" id="UP000194885"/>
    </source>
</evidence>
<accession>A0A242BD39</accession>
<dbReference type="RefSeq" id="WP_086323706.1">
    <property type="nucleotide sequence ID" value="NZ_NGKW01000005.1"/>
</dbReference>
<organism evidence="1 2">
    <name type="scientific">Enterococcus faecium</name>
    <name type="common">Streptococcus faecium</name>
    <dbReference type="NCBI Taxonomy" id="1352"/>
    <lineage>
        <taxon>Bacteria</taxon>
        <taxon>Bacillati</taxon>
        <taxon>Bacillota</taxon>
        <taxon>Bacilli</taxon>
        <taxon>Lactobacillales</taxon>
        <taxon>Enterococcaceae</taxon>
        <taxon>Enterococcus</taxon>
    </lineage>
</organism>
<proteinExistence type="predicted"/>
<name>A0A242BD39_ENTFC</name>
<protein>
    <recommendedName>
        <fullName evidence="3">Bacteriochlorophyll 4-vinyl reductase</fullName>
    </recommendedName>
</protein>
<dbReference type="EMBL" id="NGKW01000005">
    <property type="protein sequence ID" value="OTN93080.1"/>
    <property type="molecule type" value="Genomic_DNA"/>
</dbReference>
<evidence type="ECO:0000313" key="1">
    <source>
        <dbReference type="EMBL" id="OTN93080.1"/>
    </source>
</evidence>
<comment type="caution">
    <text evidence="1">The sequence shown here is derived from an EMBL/GenBank/DDBJ whole genome shotgun (WGS) entry which is preliminary data.</text>
</comment>
<dbReference type="Proteomes" id="UP000194885">
    <property type="component" value="Unassembled WGS sequence"/>
</dbReference>
<sequence length="301" mass="33152">MENNESLALRVVNESLKLPVVKVNRSEFLVKVFGDKVEDINQLIEEGPQAFLSIEDLDRAANNRIYSIVAQSSTLSFATGLPGGLAVAATIPADITQFYGYSLKLAQEISYIYGYEDIWNQQGELTGEAKETLILYLGIMLGVSTASSAVRVLSGKLSVQALKKIPQKALTKTIYYPVIKKVLAVFGTKLTKATFAKGVSKVVPVVGGVVSGGLNYFSMKPMATKLKNELRKGINYSEENLKQDLKILNVEDIIIDESNLSETSMKGENIIEQIEKAHDLLKQKIITEEEFISIKQNILSK</sequence>
<dbReference type="AlphaFoldDB" id="A0A242BD39"/>
<gene>
    <name evidence="1" type="ORF">A5810_002539</name>
</gene>
<evidence type="ECO:0008006" key="3">
    <source>
        <dbReference type="Google" id="ProtNLM"/>
    </source>
</evidence>